<keyword evidence="8" id="KW-1185">Reference proteome</keyword>
<dbReference type="InterPro" id="IPR019430">
    <property type="entry name" value="7TM_GPCR_serpentine_rcpt_Srx"/>
</dbReference>
<dbReference type="Pfam" id="PF10328">
    <property type="entry name" value="7TM_GPCR_Srx"/>
    <property type="match status" value="1"/>
</dbReference>
<gene>
    <name evidence="7" type="primary">Cnig_chr_V.g19960</name>
    <name evidence="7" type="ORF">B9Z55_019960</name>
</gene>
<dbReference type="CDD" id="cd00637">
    <property type="entry name" value="7tm_classA_rhodopsin-like"/>
    <property type="match status" value="1"/>
</dbReference>
<accession>A0A2G5TL58</accession>
<proteinExistence type="predicted"/>
<reference evidence="8" key="1">
    <citation type="submission" date="2017-10" db="EMBL/GenBank/DDBJ databases">
        <title>Rapid genome shrinkage in a self-fertile nematode reveals novel sperm competition proteins.</title>
        <authorList>
            <person name="Yin D."/>
            <person name="Schwarz E.M."/>
            <person name="Thomas C.G."/>
            <person name="Felde R.L."/>
            <person name="Korf I.F."/>
            <person name="Cutter A.D."/>
            <person name="Schartner C.M."/>
            <person name="Ralston E.J."/>
            <person name="Meyer B.J."/>
            <person name="Haag E.S."/>
        </authorList>
    </citation>
    <scope>NUCLEOTIDE SEQUENCE [LARGE SCALE GENOMIC DNA]</scope>
    <source>
        <strain evidence="8">JU1422</strain>
    </source>
</reference>
<dbReference type="PROSITE" id="PS50262">
    <property type="entry name" value="G_PROTEIN_RECEP_F1_2"/>
    <property type="match status" value="1"/>
</dbReference>
<evidence type="ECO:0000256" key="5">
    <source>
        <dbReference type="SAM" id="Phobius"/>
    </source>
</evidence>
<protein>
    <recommendedName>
        <fullName evidence="6">G-protein coupled receptors family 1 profile domain-containing protein</fullName>
    </recommendedName>
</protein>
<evidence type="ECO:0000313" key="7">
    <source>
        <dbReference type="EMBL" id="PIC27831.1"/>
    </source>
</evidence>
<evidence type="ECO:0000256" key="2">
    <source>
        <dbReference type="ARBA" id="ARBA00022692"/>
    </source>
</evidence>
<comment type="subcellular location">
    <subcellularLocation>
        <location evidence="1">Membrane</location>
    </subcellularLocation>
</comment>
<evidence type="ECO:0000313" key="8">
    <source>
        <dbReference type="Proteomes" id="UP000230233"/>
    </source>
</evidence>
<keyword evidence="2 5" id="KW-0812">Transmembrane</keyword>
<sequence>MDTHQLMGFTLLPISLIGVLCNWSVVLAVCRRNSLSHSFSLLTANQAVFNGIFCTLYLLYVTPMIILNISTFKQYSHICALILLICYDVSLQADFLVTINRFLAVFLPTKYPTMFSKKWTKHMISISFLLSICFIVLFVQARKDIKDTVNLY</sequence>
<evidence type="ECO:0000256" key="3">
    <source>
        <dbReference type="ARBA" id="ARBA00022989"/>
    </source>
</evidence>
<evidence type="ECO:0000256" key="4">
    <source>
        <dbReference type="ARBA" id="ARBA00023136"/>
    </source>
</evidence>
<feature type="domain" description="G-protein coupled receptors family 1 profile" evidence="6">
    <location>
        <begin position="21"/>
        <end position="152"/>
    </location>
</feature>
<dbReference type="PANTHER" id="PTHR23017">
    <property type="entry name" value="SERPENTINE RECEPTOR, CLASS X"/>
    <property type="match status" value="1"/>
</dbReference>
<comment type="caution">
    <text evidence="7">The sequence shown here is derived from an EMBL/GenBank/DDBJ whole genome shotgun (WGS) entry which is preliminary data.</text>
</comment>
<dbReference type="Gene3D" id="1.20.1070.10">
    <property type="entry name" value="Rhodopsin 7-helix transmembrane proteins"/>
    <property type="match status" value="1"/>
</dbReference>
<keyword evidence="3 5" id="KW-1133">Transmembrane helix</keyword>
<dbReference type="EMBL" id="PDUG01000005">
    <property type="protein sequence ID" value="PIC27831.1"/>
    <property type="molecule type" value="Genomic_DNA"/>
</dbReference>
<dbReference type="PANTHER" id="PTHR23017:SF4">
    <property type="entry name" value="G-PROTEIN COUPLED RECEPTORS FAMILY 1 PROFILE DOMAIN-CONTAINING PROTEIN"/>
    <property type="match status" value="1"/>
</dbReference>
<feature type="transmembrane region" description="Helical" evidence="5">
    <location>
        <begin position="119"/>
        <end position="139"/>
    </location>
</feature>
<evidence type="ECO:0000259" key="6">
    <source>
        <dbReference type="PROSITE" id="PS50262"/>
    </source>
</evidence>
<feature type="transmembrane region" description="Helical" evidence="5">
    <location>
        <begin position="47"/>
        <end position="66"/>
    </location>
</feature>
<feature type="transmembrane region" description="Helical" evidence="5">
    <location>
        <begin position="78"/>
        <end position="99"/>
    </location>
</feature>
<organism evidence="7 8">
    <name type="scientific">Caenorhabditis nigoni</name>
    <dbReference type="NCBI Taxonomy" id="1611254"/>
    <lineage>
        <taxon>Eukaryota</taxon>
        <taxon>Metazoa</taxon>
        <taxon>Ecdysozoa</taxon>
        <taxon>Nematoda</taxon>
        <taxon>Chromadorea</taxon>
        <taxon>Rhabditida</taxon>
        <taxon>Rhabditina</taxon>
        <taxon>Rhabditomorpha</taxon>
        <taxon>Rhabditoidea</taxon>
        <taxon>Rhabditidae</taxon>
        <taxon>Peloderinae</taxon>
        <taxon>Caenorhabditis</taxon>
    </lineage>
</organism>
<dbReference type="Proteomes" id="UP000230233">
    <property type="component" value="Chromosome V"/>
</dbReference>
<evidence type="ECO:0000256" key="1">
    <source>
        <dbReference type="ARBA" id="ARBA00004370"/>
    </source>
</evidence>
<dbReference type="OrthoDB" id="5825164at2759"/>
<dbReference type="SUPFAM" id="SSF81321">
    <property type="entry name" value="Family A G protein-coupled receptor-like"/>
    <property type="match status" value="1"/>
</dbReference>
<dbReference type="GO" id="GO:0016020">
    <property type="term" value="C:membrane"/>
    <property type="evidence" value="ECO:0007669"/>
    <property type="project" value="UniProtKB-SubCell"/>
</dbReference>
<keyword evidence="4 5" id="KW-0472">Membrane</keyword>
<name>A0A2G5TL58_9PELO</name>
<dbReference type="InterPro" id="IPR017452">
    <property type="entry name" value="GPCR_Rhodpsn_7TM"/>
</dbReference>
<dbReference type="AlphaFoldDB" id="A0A2G5TL58"/>